<evidence type="ECO:0000256" key="1">
    <source>
        <dbReference type="SAM" id="Coils"/>
    </source>
</evidence>
<name>A0A9P5NMK6_GYMJU</name>
<evidence type="ECO:0000313" key="3">
    <source>
        <dbReference type="EMBL" id="KAF8902255.1"/>
    </source>
</evidence>
<protein>
    <submittedName>
        <fullName evidence="3">Uncharacterized protein</fullName>
    </submittedName>
</protein>
<gene>
    <name evidence="3" type="ORF">CPB84DRAFT_1908916</name>
</gene>
<sequence length="268" mass="30456">MRRAQSVRHYPRPSLALAADDLGVLREGDESNEDVLRRQLLEKDRECDRLQMAVQALQDQLAQRPPIEQIQELQREYRNLELLLQGTQRENEKSMAETERVKAREKMLERELTRLAGDNWQVCESRNPSIFRPGPSSSSMHHRSNTISSPIALNFLATTPHLRPPVLAPPLGRGQRALIKPPRMSTTPTPYDQSSNSQQTSNDEEKMAQRQAALAQIEQVKMLILGMDQRLDAREEKLAKMLERAEGEGRRYENKVAEAKAAGVGVSF</sequence>
<dbReference type="EMBL" id="JADNYJ010000037">
    <property type="protein sequence ID" value="KAF8902255.1"/>
    <property type="molecule type" value="Genomic_DNA"/>
</dbReference>
<keyword evidence="4" id="KW-1185">Reference proteome</keyword>
<evidence type="ECO:0000313" key="4">
    <source>
        <dbReference type="Proteomes" id="UP000724874"/>
    </source>
</evidence>
<feature type="region of interest" description="Disordered" evidence="2">
    <location>
        <begin position="168"/>
        <end position="211"/>
    </location>
</feature>
<accession>A0A9P5NMK6</accession>
<reference evidence="3" key="1">
    <citation type="submission" date="2020-11" db="EMBL/GenBank/DDBJ databases">
        <authorList>
            <consortium name="DOE Joint Genome Institute"/>
            <person name="Ahrendt S."/>
            <person name="Riley R."/>
            <person name="Andreopoulos W."/>
            <person name="LaButti K."/>
            <person name="Pangilinan J."/>
            <person name="Ruiz-duenas F.J."/>
            <person name="Barrasa J.M."/>
            <person name="Sanchez-Garcia M."/>
            <person name="Camarero S."/>
            <person name="Miyauchi S."/>
            <person name="Serrano A."/>
            <person name="Linde D."/>
            <person name="Babiker R."/>
            <person name="Drula E."/>
            <person name="Ayuso-Fernandez I."/>
            <person name="Pacheco R."/>
            <person name="Padilla G."/>
            <person name="Ferreira P."/>
            <person name="Barriuso J."/>
            <person name="Kellner H."/>
            <person name="Castanera R."/>
            <person name="Alfaro M."/>
            <person name="Ramirez L."/>
            <person name="Pisabarro A.G."/>
            <person name="Kuo A."/>
            <person name="Tritt A."/>
            <person name="Lipzen A."/>
            <person name="He G."/>
            <person name="Yan M."/>
            <person name="Ng V."/>
            <person name="Cullen D."/>
            <person name="Martin F."/>
            <person name="Rosso M.-N."/>
            <person name="Henrissat B."/>
            <person name="Hibbett D."/>
            <person name="Martinez A.T."/>
            <person name="Grigoriev I.V."/>
        </authorList>
    </citation>
    <scope>NUCLEOTIDE SEQUENCE</scope>
    <source>
        <strain evidence="3">AH 44721</strain>
    </source>
</reference>
<dbReference type="Proteomes" id="UP000724874">
    <property type="component" value="Unassembled WGS sequence"/>
</dbReference>
<feature type="coiled-coil region" evidence="1">
    <location>
        <begin position="40"/>
        <end position="97"/>
    </location>
</feature>
<dbReference type="OrthoDB" id="3363533at2759"/>
<feature type="coiled-coil region" evidence="1">
    <location>
        <begin position="235"/>
        <end position="262"/>
    </location>
</feature>
<dbReference type="AlphaFoldDB" id="A0A9P5NMK6"/>
<evidence type="ECO:0000256" key="2">
    <source>
        <dbReference type="SAM" id="MobiDB-lite"/>
    </source>
</evidence>
<comment type="caution">
    <text evidence="3">The sequence shown here is derived from an EMBL/GenBank/DDBJ whole genome shotgun (WGS) entry which is preliminary data.</text>
</comment>
<keyword evidence="1" id="KW-0175">Coiled coil</keyword>
<organism evidence="3 4">
    <name type="scientific">Gymnopilus junonius</name>
    <name type="common">Spectacular rustgill mushroom</name>
    <name type="synonym">Gymnopilus spectabilis subsp. junonius</name>
    <dbReference type="NCBI Taxonomy" id="109634"/>
    <lineage>
        <taxon>Eukaryota</taxon>
        <taxon>Fungi</taxon>
        <taxon>Dikarya</taxon>
        <taxon>Basidiomycota</taxon>
        <taxon>Agaricomycotina</taxon>
        <taxon>Agaricomycetes</taxon>
        <taxon>Agaricomycetidae</taxon>
        <taxon>Agaricales</taxon>
        <taxon>Agaricineae</taxon>
        <taxon>Hymenogastraceae</taxon>
        <taxon>Gymnopilus</taxon>
    </lineage>
</organism>
<proteinExistence type="predicted"/>